<dbReference type="PANTHER" id="PTHR48465">
    <property type="entry name" value="PROTEIN SSUH2 HOMOLOG"/>
    <property type="match status" value="1"/>
</dbReference>
<dbReference type="OrthoDB" id="3355217at2759"/>
<accession>A0A8J2JGZ0</accession>
<proteinExistence type="predicted"/>
<sequence length="477" mass="52246">MFGSSWKNFIGTHNACSPDLECKFFLHGDRMDADDVFVALETRNLLDGVSGRKEDDDKREDRICGNITIDYSPSAPYPSGTLQRPHGTKPPPEADSGFYRGDDGDIIPSAPPLEVLDAVAGYETLSFDSVNCPPPSPTYGNFEWLDPAQPILNSWGPGPENSLRYTIPQMSESMAKTALLAHVKNHCCWGVGAAKNMCITSFRHTTAFHYVLHTFTEKREARWAWSPHVGGDVDGPEQGNAPSPWEISAVPSKPFHNEVSNIEVPHTASVKPCHRCKGAGTLGCPHCHGKGWTRCIACHGEGFGLGSESRERCIVCGTSSHGHGRQDCTRCGAKGRISCSICDSYGQLKCFIQLTVSWKVTVGEHVTGGDDLPPDLVRQVDGQIGLEETGVRLTPLPPDIIPDETLAMASAQLITDHLETSADLLLLAQRHQVRIVPITVIDYQWKRHAGRYYVYGIDKRVFAPDYPQTCCCGCSIL</sequence>
<dbReference type="AlphaFoldDB" id="A0A8J2JGZ0"/>
<name>A0A8J2JGZ0_9HEXA</name>
<evidence type="ECO:0000256" key="1">
    <source>
        <dbReference type="SAM" id="MobiDB-lite"/>
    </source>
</evidence>
<dbReference type="PANTHER" id="PTHR48465:SF1">
    <property type="entry name" value="PROTEIN SSUH2 HOMOLOG"/>
    <property type="match status" value="1"/>
</dbReference>
<evidence type="ECO:0000313" key="2">
    <source>
        <dbReference type="EMBL" id="CAG7719946.1"/>
    </source>
</evidence>
<gene>
    <name evidence="2" type="ORF">AFUS01_LOCUS9242</name>
</gene>
<dbReference type="InterPro" id="IPR052789">
    <property type="entry name" value="SSUH2_homolog"/>
</dbReference>
<protein>
    <recommendedName>
        <fullName evidence="4">Protein SSUH2 homolog</fullName>
    </recommendedName>
</protein>
<reference evidence="2" key="1">
    <citation type="submission" date="2021-06" db="EMBL/GenBank/DDBJ databases">
        <authorList>
            <person name="Hodson N. C."/>
            <person name="Mongue J. A."/>
            <person name="Jaron S. K."/>
        </authorList>
    </citation>
    <scope>NUCLEOTIDE SEQUENCE</scope>
</reference>
<evidence type="ECO:0008006" key="4">
    <source>
        <dbReference type="Google" id="ProtNLM"/>
    </source>
</evidence>
<evidence type="ECO:0000313" key="3">
    <source>
        <dbReference type="Proteomes" id="UP000708208"/>
    </source>
</evidence>
<keyword evidence="3" id="KW-1185">Reference proteome</keyword>
<dbReference type="Proteomes" id="UP000708208">
    <property type="component" value="Unassembled WGS sequence"/>
</dbReference>
<comment type="caution">
    <text evidence="2">The sequence shown here is derived from an EMBL/GenBank/DDBJ whole genome shotgun (WGS) entry which is preliminary data.</text>
</comment>
<organism evidence="2 3">
    <name type="scientific">Allacma fusca</name>
    <dbReference type="NCBI Taxonomy" id="39272"/>
    <lineage>
        <taxon>Eukaryota</taxon>
        <taxon>Metazoa</taxon>
        <taxon>Ecdysozoa</taxon>
        <taxon>Arthropoda</taxon>
        <taxon>Hexapoda</taxon>
        <taxon>Collembola</taxon>
        <taxon>Symphypleona</taxon>
        <taxon>Sminthuridae</taxon>
        <taxon>Allacma</taxon>
    </lineage>
</organism>
<feature type="region of interest" description="Disordered" evidence="1">
    <location>
        <begin position="70"/>
        <end position="103"/>
    </location>
</feature>
<dbReference type="EMBL" id="CAJVCH010065923">
    <property type="protein sequence ID" value="CAG7719946.1"/>
    <property type="molecule type" value="Genomic_DNA"/>
</dbReference>